<accession>E0VGT2</accession>
<keyword evidence="3" id="KW-1185">Reference proteome</keyword>
<dbReference type="EMBL" id="DS235151">
    <property type="protein sequence ID" value="EEB12588.1"/>
    <property type="molecule type" value="Genomic_DNA"/>
</dbReference>
<dbReference type="EnsemblMetazoa" id="PHUM192470-RA">
    <property type="protein sequence ID" value="PHUM192470-PA"/>
    <property type="gene ID" value="PHUM192470"/>
</dbReference>
<evidence type="ECO:0000313" key="1">
    <source>
        <dbReference type="EMBL" id="EEB12588.1"/>
    </source>
</evidence>
<organism>
    <name type="scientific">Pediculus humanus subsp. corporis</name>
    <name type="common">Body louse</name>
    <dbReference type="NCBI Taxonomy" id="121224"/>
    <lineage>
        <taxon>Eukaryota</taxon>
        <taxon>Metazoa</taxon>
        <taxon>Ecdysozoa</taxon>
        <taxon>Arthropoda</taxon>
        <taxon>Hexapoda</taxon>
        <taxon>Insecta</taxon>
        <taxon>Pterygota</taxon>
        <taxon>Neoptera</taxon>
        <taxon>Paraneoptera</taxon>
        <taxon>Psocodea</taxon>
        <taxon>Troctomorpha</taxon>
        <taxon>Phthiraptera</taxon>
        <taxon>Anoplura</taxon>
        <taxon>Pediculidae</taxon>
        <taxon>Pediculus</taxon>
    </lineage>
</organism>
<evidence type="ECO:0000313" key="2">
    <source>
        <dbReference type="EnsemblMetazoa" id="PHUM192470-PA"/>
    </source>
</evidence>
<dbReference type="EMBL" id="AAZO01002234">
    <property type="status" value="NOT_ANNOTATED_CDS"/>
    <property type="molecule type" value="Genomic_DNA"/>
</dbReference>
<dbReference type="Proteomes" id="UP000009046">
    <property type="component" value="Unassembled WGS sequence"/>
</dbReference>
<dbReference type="InParanoid" id="E0VGT2"/>
<dbReference type="RefSeq" id="XP_002425326.1">
    <property type="nucleotide sequence ID" value="XM_002425281.1"/>
</dbReference>
<dbReference type="eggNOG" id="ENOG502RYCY">
    <property type="taxonomic scope" value="Eukaryota"/>
</dbReference>
<sequence>MYPCKCIPKNKNQPKRRKYITDRKCMTKISTEENLEIDTQKSDTAIETTPLTSFTDSSFNLDNRNTCLNVDCDSEPDRSNPPWKVFLQENVIEESIKSTQEDSVNKISLWDEIMMGNFLLNIYGTKYYDKQFTFERLQNLEKPFEPTLPVSKKLSAVQYLDKYIFNILCPILEETLFKAKEGDCLMIQKCRFNGLDYIAELLWNRNPLHPKRHKSHRDIFDIPYVIIWLNYHPRPIYPLSWLWTKDEAIIVMQSYIRRYLVCKEEECSEMRQFWKILKVEKEEKERLEREKLIEELEVMFNEILNQLIINAVYEAEYKIHGCHCNKKPCHCKCRCNKWCKCCDCSKKKSK</sequence>
<dbReference type="AlphaFoldDB" id="E0VGT2"/>
<dbReference type="HOGENOM" id="CLU_792999_0_0_1"/>
<dbReference type="GeneID" id="8240171"/>
<reference evidence="1" key="2">
    <citation type="submission" date="2007-04" db="EMBL/GenBank/DDBJ databases">
        <title>The genome of the human body louse.</title>
        <authorList>
            <consortium name="The Human Body Louse Genome Consortium"/>
            <person name="Kirkness E."/>
            <person name="Walenz B."/>
            <person name="Hass B."/>
            <person name="Bruggner R."/>
            <person name="Strausberg R."/>
        </authorList>
    </citation>
    <scope>NUCLEOTIDE SEQUENCE</scope>
    <source>
        <strain evidence="1">USDA</strain>
    </source>
</reference>
<dbReference type="PANTHER" id="PTHR34927">
    <property type="entry name" value="IQ DOMAIN-CONTAINING PROTEIN K"/>
    <property type="match status" value="1"/>
</dbReference>
<dbReference type="CDD" id="cd22969">
    <property type="entry name" value="DD_IQCK"/>
    <property type="match status" value="1"/>
</dbReference>
<gene>
    <name evidence="2" type="primary">8240171</name>
    <name evidence="1" type="ORF">Phum_PHUM192470</name>
</gene>
<dbReference type="CTD" id="8240171"/>
<reference evidence="2" key="3">
    <citation type="submission" date="2020-05" db="UniProtKB">
        <authorList>
            <consortium name="EnsemblMetazoa"/>
        </authorList>
    </citation>
    <scope>IDENTIFICATION</scope>
    <source>
        <strain evidence="2">USDA</strain>
    </source>
</reference>
<dbReference type="PANTHER" id="PTHR34927:SF1">
    <property type="entry name" value="IQ DOMAIN-CONTAINING PROTEIN K"/>
    <property type="match status" value="1"/>
</dbReference>
<dbReference type="VEuPathDB" id="VectorBase:PHUM192470"/>
<dbReference type="OrthoDB" id="2155538at2759"/>
<dbReference type="InterPro" id="IPR043408">
    <property type="entry name" value="IQCK"/>
</dbReference>
<reference evidence="1" key="1">
    <citation type="submission" date="2007-04" db="EMBL/GenBank/DDBJ databases">
        <title>Annotation of Pediculus humanus corporis strain USDA.</title>
        <authorList>
            <person name="Kirkness E."/>
            <person name="Hannick L."/>
            <person name="Hass B."/>
            <person name="Bruggner R."/>
            <person name="Lawson D."/>
            <person name="Bidwell S."/>
            <person name="Joardar V."/>
            <person name="Caler E."/>
            <person name="Walenz B."/>
            <person name="Inman J."/>
            <person name="Schobel S."/>
            <person name="Galinsky K."/>
            <person name="Amedeo P."/>
            <person name="Strausberg R."/>
        </authorList>
    </citation>
    <scope>NUCLEOTIDE SEQUENCE</scope>
    <source>
        <strain evidence="1">USDA</strain>
    </source>
</reference>
<dbReference type="KEGG" id="phu:Phum_PHUM192470"/>
<name>E0VGT2_PEDHC</name>
<proteinExistence type="predicted"/>
<protein>
    <submittedName>
        <fullName evidence="1 2">Uncharacterized protein</fullName>
    </submittedName>
</protein>
<evidence type="ECO:0000313" key="3">
    <source>
        <dbReference type="Proteomes" id="UP000009046"/>
    </source>
</evidence>